<evidence type="ECO:0000256" key="1">
    <source>
        <dbReference type="SAM" id="MobiDB-lite"/>
    </source>
</evidence>
<dbReference type="EMBL" id="JACCBM010000001">
    <property type="protein sequence ID" value="NYD71190.1"/>
    <property type="molecule type" value="Genomic_DNA"/>
</dbReference>
<accession>A0A852SR52</accession>
<organism evidence="2 3">
    <name type="scientific">Herbiconiux flava</name>
    <dbReference type="NCBI Taxonomy" id="881268"/>
    <lineage>
        <taxon>Bacteria</taxon>
        <taxon>Bacillati</taxon>
        <taxon>Actinomycetota</taxon>
        <taxon>Actinomycetes</taxon>
        <taxon>Micrococcales</taxon>
        <taxon>Microbacteriaceae</taxon>
        <taxon>Herbiconiux</taxon>
    </lineage>
</organism>
<gene>
    <name evidence="2" type="ORF">BJ984_002348</name>
</gene>
<name>A0A852SR52_9MICO</name>
<sequence length="271" mass="29330">MSTPSKPRCRAVTSRPGPPTGRRIARHRLPAVVALVAAAALPLGGCSLLAAGDPSSAYPLHTGIVATTFWVGEVFDPTASDGSQVHSTYDSLWMESFGGCDGTEVDGVCQTEARTAAEDWFPTETVPLENPFYLDLPFDDVNDPGAFARRDEVVPWAGQEPYRSHRGDPLFSYLKNRWVELSFDGATCYAQIQDAGPGEYDDAEYVFGSDDERPLNDRYGGAGMDVSPAVVGCLGFDELNGEQAGVSWRFVDDADVPEGPWTRIVTTSQVR</sequence>
<proteinExistence type="predicted"/>
<keyword evidence="3" id="KW-1185">Reference proteome</keyword>
<protein>
    <submittedName>
        <fullName evidence="2">Uncharacterized protein</fullName>
    </submittedName>
</protein>
<dbReference type="AlphaFoldDB" id="A0A852SR52"/>
<comment type="caution">
    <text evidence="2">The sequence shown here is derived from an EMBL/GenBank/DDBJ whole genome shotgun (WGS) entry which is preliminary data.</text>
</comment>
<evidence type="ECO:0000313" key="3">
    <source>
        <dbReference type="Proteomes" id="UP000549913"/>
    </source>
</evidence>
<feature type="region of interest" description="Disordered" evidence="1">
    <location>
        <begin position="1"/>
        <end position="24"/>
    </location>
</feature>
<dbReference type="Proteomes" id="UP000549913">
    <property type="component" value="Unassembled WGS sequence"/>
</dbReference>
<dbReference type="RefSeq" id="WP_179548195.1">
    <property type="nucleotide sequence ID" value="NZ_BSEW01000002.1"/>
</dbReference>
<reference evidence="2 3" key="1">
    <citation type="submission" date="2020-07" db="EMBL/GenBank/DDBJ databases">
        <title>Sequencing the genomes of 1000 actinobacteria strains.</title>
        <authorList>
            <person name="Klenk H.-P."/>
        </authorList>
    </citation>
    <scope>NUCLEOTIDE SEQUENCE [LARGE SCALE GENOMIC DNA]</scope>
    <source>
        <strain evidence="2 3">DSM 26474</strain>
    </source>
</reference>
<evidence type="ECO:0000313" key="2">
    <source>
        <dbReference type="EMBL" id="NYD71190.1"/>
    </source>
</evidence>